<proteinExistence type="inferred from homology"/>
<dbReference type="GO" id="GO:0035673">
    <property type="term" value="F:oligopeptide transmembrane transporter activity"/>
    <property type="evidence" value="ECO:0007669"/>
    <property type="project" value="InterPro"/>
</dbReference>
<feature type="region of interest" description="Disordered" evidence="9">
    <location>
        <begin position="18"/>
        <end position="47"/>
    </location>
</feature>
<dbReference type="InterPro" id="IPR004648">
    <property type="entry name" value="Oligpept_transpt"/>
</dbReference>
<dbReference type="InterPro" id="IPR004813">
    <property type="entry name" value="OPT"/>
</dbReference>
<keyword evidence="7 10" id="KW-1133">Transmembrane helix</keyword>
<dbReference type="PANTHER" id="PTHR22601">
    <property type="entry name" value="ISP4 LIKE PROTEIN"/>
    <property type="match status" value="1"/>
</dbReference>
<dbReference type="NCBIfam" id="TIGR00728">
    <property type="entry name" value="OPT_sfam"/>
    <property type="match status" value="1"/>
</dbReference>
<evidence type="ECO:0000256" key="4">
    <source>
        <dbReference type="ARBA" id="ARBA00022692"/>
    </source>
</evidence>
<protein>
    <submittedName>
        <fullName evidence="11">Sexual differentiation process protein isp4</fullName>
    </submittedName>
</protein>
<organism evidence="11 12">
    <name type="scientific">Cytospora mali</name>
    <name type="common">Apple Valsa canker fungus</name>
    <name type="synonym">Valsa mali</name>
    <dbReference type="NCBI Taxonomy" id="578113"/>
    <lineage>
        <taxon>Eukaryota</taxon>
        <taxon>Fungi</taxon>
        <taxon>Dikarya</taxon>
        <taxon>Ascomycota</taxon>
        <taxon>Pezizomycotina</taxon>
        <taxon>Sordariomycetes</taxon>
        <taxon>Sordariomycetidae</taxon>
        <taxon>Diaporthales</taxon>
        <taxon>Cytosporaceae</taxon>
        <taxon>Cytospora</taxon>
    </lineage>
</organism>
<feature type="transmembrane region" description="Helical" evidence="10">
    <location>
        <begin position="521"/>
        <end position="538"/>
    </location>
</feature>
<dbReference type="EMBL" id="KN714809">
    <property type="protein sequence ID" value="KUI62350.1"/>
    <property type="molecule type" value="Genomic_DNA"/>
</dbReference>
<dbReference type="OrthoDB" id="9986677at2759"/>
<comment type="subcellular location">
    <subcellularLocation>
        <location evidence="1">Membrane</location>
        <topology evidence="1">Multi-pass membrane protein</topology>
    </subcellularLocation>
</comment>
<keyword evidence="8 10" id="KW-0472">Membrane</keyword>
<reference evidence="12" key="1">
    <citation type="submission" date="2014-12" db="EMBL/GenBank/DDBJ databases">
        <title>Genome Sequence of Valsa Canker Pathogens Uncovers a Specific Adaption of Colonization on Woody Bark.</title>
        <authorList>
            <person name="Yin Z."/>
            <person name="Liu H."/>
            <person name="Gao X."/>
            <person name="Li Z."/>
            <person name="Song N."/>
            <person name="Ke X."/>
            <person name="Dai Q."/>
            <person name="Wu Y."/>
            <person name="Sun Y."/>
            <person name="Xu J.-R."/>
            <person name="Kang Z.K."/>
            <person name="Wang L."/>
            <person name="Huang L."/>
        </authorList>
    </citation>
    <scope>NUCLEOTIDE SEQUENCE [LARGE SCALE GENOMIC DNA]</scope>
    <source>
        <strain evidence="12">SXYL134</strain>
    </source>
</reference>
<dbReference type="AlphaFoldDB" id="A0A194VEC4"/>
<evidence type="ECO:0000256" key="1">
    <source>
        <dbReference type="ARBA" id="ARBA00004141"/>
    </source>
</evidence>
<evidence type="ECO:0000313" key="12">
    <source>
        <dbReference type="Proteomes" id="UP000078576"/>
    </source>
</evidence>
<dbReference type="Proteomes" id="UP000078576">
    <property type="component" value="Unassembled WGS sequence"/>
</dbReference>
<keyword evidence="12" id="KW-1185">Reference proteome</keyword>
<keyword evidence="6" id="KW-0653">Protein transport</keyword>
<dbReference type="GO" id="GO:0016020">
    <property type="term" value="C:membrane"/>
    <property type="evidence" value="ECO:0007669"/>
    <property type="project" value="UniProtKB-SubCell"/>
</dbReference>
<feature type="transmembrane region" description="Helical" evidence="10">
    <location>
        <begin position="370"/>
        <end position="390"/>
    </location>
</feature>
<feature type="transmembrane region" description="Helical" evidence="10">
    <location>
        <begin position="258"/>
        <end position="274"/>
    </location>
</feature>
<evidence type="ECO:0000256" key="7">
    <source>
        <dbReference type="ARBA" id="ARBA00022989"/>
    </source>
</evidence>
<evidence type="ECO:0000256" key="10">
    <source>
        <dbReference type="SAM" id="Phobius"/>
    </source>
</evidence>
<comment type="similarity">
    <text evidence="2">Belongs to the oligopeptide OPT transporter family.</text>
</comment>
<evidence type="ECO:0000256" key="6">
    <source>
        <dbReference type="ARBA" id="ARBA00022927"/>
    </source>
</evidence>
<evidence type="ECO:0000256" key="8">
    <source>
        <dbReference type="ARBA" id="ARBA00023136"/>
    </source>
</evidence>
<dbReference type="Pfam" id="PF03169">
    <property type="entry name" value="OPT"/>
    <property type="match status" value="1"/>
</dbReference>
<dbReference type="GO" id="GO:0015031">
    <property type="term" value="P:protein transport"/>
    <property type="evidence" value="ECO:0007669"/>
    <property type="project" value="UniProtKB-KW"/>
</dbReference>
<feature type="transmembrane region" description="Helical" evidence="10">
    <location>
        <begin position="194"/>
        <end position="215"/>
    </location>
</feature>
<dbReference type="NCBIfam" id="TIGR00727">
    <property type="entry name" value="ISP4_OPT"/>
    <property type="match status" value="1"/>
</dbReference>
<keyword evidence="4 10" id="KW-0812">Transmembrane</keyword>
<feature type="transmembrane region" description="Helical" evidence="10">
    <location>
        <begin position="227"/>
        <end position="246"/>
    </location>
</feature>
<feature type="transmembrane region" description="Helical" evidence="10">
    <location>
        <begin position="337"/>
        <end position="358"/>
    </location>
</feature>
<evidence type="ECO:0000313" key="11">
    <source>
        <dbReference type="EMBL" id="KUI62350.1"/>
    </source>
</evidence>
<feature type="compositionally biased region" description="Basic and acidic residues" evidence="9">
    <location>
        <begin position="20"/>
        <end position="47"/>
    </location>
</feature>
<evidence type="ECO:0000256" key="5">
    <source>
        <dbReference type="ARBA" id="ARBA00022856"/>
    </source>
</evidence>
<feature type="transmembrane region" description="Helical" evidence="10">
    <location>
        <begin position="545"/>
        <end position="565"/>
    </location>
</feature>
<evidence type="ECO:0000256" key="2">
    <source>
        <dbReference type="ARBA" id="ARBA00008807"/>
    </source>
</evidence>
<feature type="transmembrane region" description="Helical" evidence="10">
    <location>
        <begin position="640"/>
        <end position="662"/>
    </location>
</feature>
<feature type="transmembrane region" description="Helical" evidence="10">
    <location>
        <begin position="752"/>
        <end position="776"/>
    </location>
</feature>
<evidence type="ECO:0000256" key="3">
    <source>
        <dbReference type="ARBA" id="ARBA00022448"/>
    </source>
</evidence>
<keyword evidence="3" id="KW-0813">Transport</keyword>
<feature type="transmembrane region" description="Helical" evidence="10">
    <location>
        <begin position="295"/>
        <end position="317"/>
    </location>
</feature>
<gene>
    <name evidence="11" type="ORF">VP1G_09483</name>
</gene>
<feature type="transmembrane region" description="Helical" evidence="10">
    <location>
        <begin position="496"/>
        <end position="515"/>
    </location>
</feature>
<accession>A0A194VEC4</accession>
<feature type="transmembrane region" description="Helical" evidence="10">
    <location>
        <begin position="120"/>
        <end position="140"/>
    </location>
</feature>
<feature type="transmembrane region" description="Helical" evidence="10">
    <location>
        <begin position="607"/>
        <end position="628"/>
    </location>
</feature>
<keyword evidence="5" id="KW-0571">Peptide transport</keyword>
<sequence length="816" mass="92150">MPSWFKKAPADPIEVIGDEFDQHSSDDKEMPADVKSKVESPPHEELDADEAARRLRVLREHALHDPNLPSENIDAVEGALDANDVEKEIHLVEELIEDSPYPEVRASVRNYDVDIPCNTVRAWVIGMFLTTIFSAINTLFSLRSPAFTVTSIVAQLVSYPIGIGWSKVVPNKERSFFGLKYNLNPGPFNFKEHALIVMMANASYGGGAGYFVYILTVQNKWFGFNWGWGYAILLGLTTQCLGFGLAGLARKWLVEPASMIWPTDLVSCAFMYTLHDHSKTDPAKTNGWSISRYRLFFYVFVGAFCWYWFPGFIFQGLSVFAFPTWIAPNNVNVNKVFGGFSGMGLIPMTFDWTSIASWINSPLVAPWHAIMNVTIGVVVFFWIVAPALHFTNTWYALFLPFFSDGSYDNTQQSYNVTRILKPDYTLDVEAYKNYSPIILPTTFAMCYGLSFAAISCVIVNTILFNGKEIYQRFNDRDGVMDDIHAKMMKKYKPLPWWWFMCILAPSLALTFVTCYVWETDMTWWSVIIACLISAVWIIPIGMVQAVTNIAIGLNVFTEFLVGYMLPGRPTAMMMFKTYGYIALYQGLEFVTDMKLGHYLKVPPRAMFMCQLVATIWSVVVTVAVYEWALGSISGICTSDAMANFSCPSGEVFYTASVIWGVIGPKRVFSGDAMYASLQYWWLIGGACPIILWLLLKKWPKSPLRLINLPVIFNGNANIPPATPLNYMAWFVVGFIFNKFIRDRWRGWWMRFNYIVSAGLDSGLAISTIVVVLTLSLTNTEAPNWWGNNGAFNTMDYQGTAISKVLEPGETFGPDHW</sequence>
<feature type="transmembrane region" description="Helical" evidence="10">
    <location>
        <begin position="674"/>
        <end position="695"/>
    </location>
</feature>
<name>A0A194VEC4_CYTMA</name>
<evidence type="ECO:0000256" key="9">
    <source>
        <dbReference type="SAM" id="MobiDB-lite"/>
    </source>
</evidence>
<feature type="transmembrane region" description="Helical" evidence="10">
    <location>
        <begin position="437"/>
        <end position="463"/>
    </location>
</feature>